<evidence type="ECO:0000313" key="5">
    <source>
        <dbReference type="Proteomes" id="UP000199159"/>
    </source>
</evidence>
<dbReference type="GO" id="GO:0016787">
    <property type="term" value="F:hydrolase activity"/>
    <property type="evidence" value="ECO:0007669"/>
    <property type="project" value="UniProtKB-KW"/>
</dbReference>
<dbReference type="Gene3D" id="3.90.79.10">
    <property type="entry name" value="Nucleoside Triphosphate Pyrophosphohydrolase"/>
    <property type="match status" value="1"/>
</dbReference>
<protein>
    <submittedName>
        <fullName evidence="4">ADP-ribose pyrophosphatase YjhB, NUDIX family</fullName>
    </submittedName>
</protein>
<dbReference type="CDD" id="cd04677">
    <property type="entry name" value="NUDIX_Hydrolase"/>
    <property type="match status" value="1"/>
</dbReference>
<dbReference type="PRINTS" id="PR00502">
    <property type="entry name" value="NUDIXFAMILY"/>
</dbReference>
<dbReference type="SUPFAM" id="SSF55811">
    <property type="entry name" value="Nudix"/>
    <property type="match status" value="1"/>
</dbReference>
<comment type="cofactor">
    <cofactor evidence="1">
        <name>Mg(2+)</name>
        <dbReference type="ChEBI" id="CHEBI:18420"/>
    </cofactor>
</comment>
<dbReference type="InterPro" id="IPR015797">
    <property type="entry name" value="NUDIX_hydrolase-like_dom_sf"/>
</dbReference>
<evidence type="ECO:0000259" key="3">
    <source>
        <dbReference type="PROSITE" id="PS51462"/>
    </source>
</evidence>
<proteinExistence type="predicted"/>
<name>A0A1H0TEE3_9BACI</name>
<dbReference type="PANTHER" id="PTHR43046:SF2">
    <property type="entry name" value="8-OXO-DGTP DIPHOSPHATASE-RELATED"/>
    <property type="match status" value="1"/>
</dbReference>
<dbReference type="PANTHER" id="PTHR43046">
    <property type="entry name" value="GDP-MANNOSE MANNOSYL HYDROLASE"/>
    <property type="match status" value="1"/>
</dbReference>
<dbReference type="EMBL" id="FNJU01000003">
    <property type="protein sequence ID" value="SDP52389.1"/>
    <property type="molecule type" value="Genomic_DNA"/>
</dbReference>
<sequence>MGYIEDLRKLVGTRPLILTGVAVIVLDQHKRLLMVQSDGMWKIPGGFIEMGETAEEAGIREISEEAGMNINNLQLLGVFSGKNFFTKLPNEDEYYPVTIAYTTKNILGGSLKPDGIETQQVEFFDWESLPKALSTRDKEILQCYKGKDVN</sequence>
<organism evidence="4 5">
    <name type="scientific">Litchfieldia salsa</name>
    <dbReference type="NCBI Taxonomy" id="930152"/>
    <lineage>
        <taxon>Bacteria</taxon>
        <taxon>Bacillati</taxon>
        <taxon>Bacillota</taxon>
        <taxon>Bacilli</taxon>
        <taxon>Bacillales</taxon>
        <taxon>Bacillaceae</taxon>
        <taxon>Litchfieldia</taxon>
    </lineage>
</organism>
<keyword evidence="2" id="KW-0378">Hydrolase</keyword>
<feature type="domain" description="Nudix hydrolase" evidence="3">
    <location>
        <begin position="16"/>
        <end position="146"/>
    </location>
</feature>
<dbReference type="InterPro" id="IPR020476">
    <property type="entry name" value="Nudix_hydrolase"/>
</dbReference>
<evidence type="ECO:0000313" key="4">
    <source>
        <dbReference type="EMBL" id="SDP52389.1"/>
    </source>
</evidence>
<dbReference type="OrthoDB" id="9787476at2"/>
<dbReference type="InterPro" id="IPR000086">
    <property type="entry name" value="NUDIX_hydrolase_dom"/>
</dbReference>
<dbReference type="PROSITE" id="PS51462">
    <property type="entry name" value="NUDIX"/>
    <property type="match status" value="1"/>
</dbReference>
<gene>
    <name evidence="4" type="ORF">SAMN05216565_103468</name>
</gene>
<dbReference type="AlphaFoldDB" id="A0A1H0TEE3"/>
<dbReference type="Pfam" id="PF00293">
    <property type="entry name" value="NUDIX"/>
    <property type="match status" value="1"/>
</dbReference>
<keyword evidence="5" id="KW-1185">Reference proteome</keyword>
<dbReference type="STRING" id="930152.SAMN05216565_103468"/>
<reference evidence="5" key="1">
    <citation type="submission" date="2016-10" db="EMBL/GenBank/DDBJ databases">
        <authorList>
            <person name="Varghese N."/>
            <person name="Submissions S."/>
        </authorList>
    </citation>
    <scope>NUCLEOTIDE SEQUENCE [LARGE SCALE GENOMIC DNA]</scope>
    <source>
        <strain evidence="5">IBRC-M10078</strain>
    </source>
</reference>
<accession>A0A1H0TEE3</accession>
<dbReference type="Proteomes" id="UP000199159">
    <property type="component" value="Unassembled WGS sequence"/>
</dbReference>
<evidence type="ECO:0000256" key="1">
    <source>
        <dbReference type="ARBA" id="ARBA00001946"/>
    </source>
</evidence>
<evidence type="ECO:0000256" key="2">
    <source>
        <dbReference type="ARBA" id="ARBA00022801"/>
    </source>
</evidence>
<dbReference type="RefSeq" id="WP_090852530.1">
    <property type="nucleotide sequence ID" value="NZ_FNJU01000003.1"/>
</dbReference>